<dbReference type="InterPro" id="IPR000626">
    <property type="entry name" value="Ubiquitin-like_dom"/>
</dbReference>
<protein>
    <recommendedName>
        <fullName evidence="1">Ubiquitin-like domain-containing protein</fullName>
    </recommendedName>
</protein>
<dbReference type="PANTHER" id="PTHR10621:SF61">
    <property type="entry name" value="UBIQUITIN FAMILY PROTEIN"/>
    <property type="match status" value="1"/>
</dbReference>
<evidence type="ECO:0000313" key="3">
    <source>
        <dbReference type="Proteomes" id="UP001327560"/>
    </source>
</evidence>
<evidence type="ECO:0000259" key="1">
    <source>
        <dbReference type="PROSITE" id="PS50053"/>
    </source>
</evidence>
<dbReference type="AlphaFoldDB" id="A0AAQ3KEZ1"/>
<dbReference type="GO" id="GO:0031593">
    <property type="term" value="F:polyubiquitin modification-dependent protein binding"/>
    <property type="evidence" value="ECO:0007669"/>
    <property type="project" value="TreeGrafter"/>
</dbReference>
<keyword evidence="3" id="KW-1185">Reference proteome</keyword>
<dbReference type="SMART" id="SM00213">
    <property type="entry name" value="UBQ"/>
    <property type="match status" value="1"/>
</dbReference>
<organism evidence="2 3">
    <name type="scientific">Canna indica</name>
    <name type="common">Indian-shot</name>
    <dbReference type="NCBI Taxonomy" id="4628"/>
    <lineage>
        <taxon>Eukaryota</taxon>
        <taxon>Viridiplantae</taxon>
        <taxon>Streptophyta</taxon>
        <taxon>Embryophyta</taxon>
        <taxon>Tracheophyta</taxon>
        <taxon>Spermatophyta</taxon>
        <taxon>Magnoliopsida</taxon>
        <taxon>Liliopsida</taxon>
        <taxon>Zingiberales</taxon>
        <taxon>Cannaceae</taxon>
        <taxon>Canna</taxon>
    </lineage>
</organism>
<dbReference type="InterPro" id="IPR029071">
    <property type="entry name" value="Ubiquitin-like_domsf"/>
</dbReference>
<dbReference type="Proteomes" id="UP001327560">
    <property type="component" value="Chromosome 5"/>
</dbReference>
<reference evidence="2 3" key="1">
    <citation type="submission" date="2023-10" db="EMBL/GenBank/DDBJ databases">
        <title>Chromosome-scale genome assembly provides insights into flower coloration mechanisms of Canna indica.</title>
        <authorList>
            <person name="Li C."/>
        </authorList>
    </citation>
    <scope>NUCLEOTIDE SEQUENCE [LARGE SCALE GENOMIC DNA]</scope>
    <source>
        <tissue evidence="2">Flower</tissue>
    </source>
</reference>
<proteinExistence type="predicted"/>
<dbReference type="GO" id="GO:0005829">
    <property type="term" value="C:cytosol"/>
    <property type="evidence" value="ECO:0007669"/>
    <property type="project" value="TreeGrafter"/>
</dbReference>
<dbReference type="GO" id="GO:0005654">
    <property type="term" value="C:nucleoplasm"/>
    <property type="evidence" value="ECO:0007669"/>
    <property type="project" value="TreeGrafter"/>
</dbReference>
<dbReference type="SUPFAM" id="SSF54236">
    <property type="entry name" value="Ubiquitin-like"/>
    <property type="match status" value="1"/>
</dbReference>
<dbReference type="Pfam" id="PF00240">
    <property type="entry name" value="ubiquitin"/>
    <property type="match status" value="1"/>
</dbReference>
<dbReference type="PANTHER" id="PTHR10621">
    <property type="entry name" value="UV EXCISION REPAIR PROTEIN RAD23"/>
    <property type="match status" value="1"/>
</dbReference>
<dbReference type="PROSITE" id="PS50053">
    <property type="entry name" value="UBIQUITIN_2"/>
    <property type="match status" value="1"/>
</dbReference>
<gene>
    <name evidence="2" type="ORF">Cni_G16389</name>
</gene>
<sequence length="105" mass="11685">MRVVVEILTGRFFQVEVEEDATVEGLKKAIKAAGEEDKFEEQRLVLVLGNGRLLTDDHCALNEYGVLDGSIVYLFFSPVGDPDVNWLTFCEEFVTVFLGEGDPQG</sequence>
<feature type="domain" description="Ubiquitin-like" evidence="1">
    <location>
        <begin position="1"/>
        <end position="81"/>
    </location>
</feature>
<dbReference type="CDD" id="cd17039">
    <property type="entry name" value="Ubl_ubiquitin_like"/>
    <property type="match status" value="1"/>
</dbReference>
<dbReference type="EMBL" id="CP136894">
    <property type="protein sequence ID" value="WOL07644.1"/>
    <property type="molecule type" value="Genomic_DNA"/>
</dbReference>
<accession>A0AAQ3KEZ1</accession>
<evidence type="ECO:0000313" key="2">
    <source>
        <dbReference type="EMBL" id="WOL07644.1"/>
    </source>
</evidence>
<dbReference type="GO" id="GO:0043161">
    <property type="term" value="P:proteasome-mediated ubiquitin-dependent protein catabolic process"/>
    <property type="evidence" value="ECO:0007669"/>
    <property type="project" value="TreeGrafter"/>
</dbReference>
<dbReference type="GO" id="GO:0043130">
    <property type="term" value="F:ubiquitin binding"/>
    <property type="evidence" value="ECO:0007669"/>
    <property type="project" value="TreeGrafter"/>
</dbReference>
<dbReference type="GO" id="GO:0070628">
    <property type="term" value="F:proteasome binding"/>
    <property type="evidence" value="ECO:0007669"/>
    <property type="project" value="TreeGrafter"/>
</dbReference>
<name>A0AAQ3KEZ1_9LILI</name>
<dbReference type="Gene3D" id="3.10.20.90">
    <property type="entry name" value="Phosphatidylinositol 3-kinase Catalytic Subunit, Chain A, domain 1"/>
    <property type="match status" value="1"/>
</dbReference>